<evidence type="ECO:0000313" key="3">
    <source>
        <dbReference type="Proteomes" id="UP000712281"/>
    </source>
</evidence>
<feature type="compositionally biased region" description="Polar residues" evidence="1">
    <location>
        <begin position="25"/>
        <end position="34"/>
    </location>
</feature>
<feature type="region of interest" description="Disordered" evidence="1">
    <location>
        <begin position="11"/>
        <end position="34"/>
    </location>
</feature>
<proteinExistence type="predicted"/>
<comment type="caution">
    <text evidence="2">The sequence shown here is derived from an EMBL/GenBank/DDBJ whole genome shotgun (WGS) entry which is preliminary data.</text>
</comment>
<evidence type="ECO:0000256" key="1">
    <source>
        <dbReference type="SAM" id="MobiDB-lite"/>
    </source>
</evidence>
<dbReference type="AlphaFoldDB" id="A0A8S9LLR4"/>
<feature type="compositionally biased region" description="Basic and acidic residues" evidence="1">
    <location>
        <begin position="82"/>
        <end position="91"/>
    </location>
</feature>
<reference evidence="2" key="1">
    <citation type="submission" date="2019-12" db="EMBL/GenBank/DDBJ databases">
        <title>Genome sequencing and annotation of Brassica cretica.</title>
        <authorList>
            <person name="Studholme D.J."/>
            <person name="Sarris P.F."/>
        </authorList>
    </citation>
    <scope>NUCLEOTIDE SEQUENCE</scope>
    <source>
        <strain evidence="2">PFS-001/15</strain>
        <tissue evidence="2">Leaf</tissue>
    </source>
</reference>
<sequence>MIASIWVQNRNQTNRIKKSPPANDPSRSLIPNQPRSRLVTYKVSSRKSSILTNPLDLHVGENSLHLIITNKTPSRPQLTDRGVFDQDREGPAKVSVSRGVIPAEDKRCASKHLPKTTYEHEKELTGCQP</sequence>
<feature type="region of interest" description="Disordered" evidence="1">
    <location>
        <begin position="73"/>
        <end position="96"/>
    </location>
</feature>
<dbReference type="Proteomes" id="UP000712281">
    <property type="component" value="Unassembled WGS sequence"/>
</dbReference>
<accession>A0A8S9LLR4</accession>
<dbReference type="EMBL" id="QGKW02000276">
    <property type="protein sequence ID" value="KAF2606203.1"/>
    <property type="molecule type" value="Genomic_DNA"/>
</dbReference>
<name>A0A8S9LLR4_BRACR</name>
<protein>
    <submittedName>
        <fullName evidence="2">Uncharacterized protein</fullName>
    </submittedName>
</protein>
<organism evidence="2 3">
    <name type="scientific">Brassica cretica</name>
    <name type="common">Mustard</name>
    <dbReference type="NCBI Taxonomy" id="69181"/>
    <lineage>
        <taxon>Eukaryota</taxon>
        <taxon>Viridiplantae</taxon>
        <taxon>Streptophyta</taxon>
        <taxon>Embryophyta</taxon>
        <taxon>Tracheophyta</taxon>
        <taxon>Spermatophyta</taxon>
        <taxon>Magnoliopsida</taxon>
        <taxon>eudicotyledons</taxon>
        <taxon>Gunneridae</taxon>
        <taxon>Pentapetalae</taxon>
        <taxon>rosids</taxon>
        <taxon>malvids</taxon>
        <taxon>Brassicales</taxon>
        <taxon>Brassicaceae</taxon>
        <taxon>Brassiceae</taxon>
        <taxon>Brassica</taxon>
    </lineage>
</organism>
<gene>
    <name evidence="2" type="ORF">F2Q68_00044438</name>
</gene>
<evidence type="ECO:0000313" key="2">
    <source>
        <dbReference type="EMBL" id="KAF2606203.1"/>
    </source>
</evidence>